<proteinExistence type="predicted"/>
<feature type="region of interest" description="Disordered" evidence="6">
    <location>
        <begin position="267"/>
        <end position="302"/>
    </location>
</feature>
<dbReference type="FunFam" id="2.10.230.10:FF:000001">
    <property type="entry name" value="DnaJ subfamily A member 2"/>
    <property type="match status" value="1"/>
</dbReference>
<dbReference type="GO" id="GO:0006457">
    <property type="term" value="P:protein folding"/>
    <property type="evidence" value="ECO:0007669"/>
    <property type="project" value="InterPro"/>
</dbReference>
<reference evidence="8" key="1">
    <citation type="submission" date="2020-11" db="EMBL/GenBank/DDBJ databases">
        <authorList>
            <person name="Tran Van P."/>
        </authorList>
    </citation>
    <scope>NUCLEOTIDE SEQUENCE</scope>
</reference>
<sequence>MSVTLEELYNGTTRKLSIQKKVICDKCEGKGTKNPAVGPERCHVCRGSGMQIRVEHLGPSIVQQIQTVCGECGGKGERIAPKDRCKQCDGKKVSKDKKILEVHIDKGMEDGQRIAFSGEGDMEPGLEMAGDIIVVLDEKEHTVFKRVKTDDLLINLDLTLTEALCGFQKGVKTLDNRTLVLTSLPGEVVKHGSVKCVIGEGMPRYKSPFEKGKLIIQFLVKFPENIEPASVTQLENILPPRPRIDLPMDDQPIEEVMLTDMDIENERAHQSRGHGRGGGLEAYDEDGFEQHSHGPGVQCATH</sequence>
<dbReference type="EMBL" id="CAJPIZ010000332">
    <property type="protein sequence ID" value="CAG2101166.1"/>
    <property type="molecule type" value="Genomic_DNA"/>
</dbReference>
<dbReference type="EMBL" id="OC854907">
    <property type="protein sequence ID" value="CAD7620736.1"/>
    <property type="molecule type" value="Genomic_DNA"/>
</dbReference>
<protein>
    <recommendedName>
        <fullName evidence="7">CR-type domain-containing protein</fullName>
    </recommendedName>
</protein>
<dbReference type="PANTHER" id="PTHR43888">
    <property type="entry name" value="DNAJ-LIKE-2, ISOFORM A-RELATED"/>
    <property type="match status" value="1"/>
</dbReference>
<evidence type="ECO:0000313" key="8">
    <source>
        <dbReference type="EMBL" id="CAD7620736.1"/>
    </source>
</evidence>
<dbReference type="InterPro" id="IPR002939">
    <property type="entry name" value="DnaJ_C"/>
</dbReference>
<dbReference type="CDD" id="cd10719">
    <property type="entry name" value="DnaJ_zf"/>
    <property type="match status" value="1"/>
</dbReference>
<dbReference type="SUPFAM" id="SSF57938">
    <property type="entry name" value="DnaJ/Hsp40 cysteine-rich domain"/>
    <property type="match status" value="1"/>
</dbReference>
<dbReference type="InterPro" id="IPR036410">
    <property type="entry name" value="HSP_DnaJ_Cys-rich_dom_sf"/>
</dbReference>
<dbReference type="InterPro" id="IPR001305">
    <property type="entry name" value="HSP_DnaJ_Cys-rich_dom"/>
</dbReference>
<dbReference type="Proteomes" id="UP000759131">
    <property type="component" value="Unassembled WGS sequence"/>
</dbReference>
<dbReference type="GO" id="GO:0030544">
    <property type="term" value="F:Hsp70 protein binding"/>
    <property type="evidence" value="ECO:0007669"/>
    <property type="project" value="InterPro"/>
</dbReference>
<dbReference type="InterPro" id="IPR044713">
    <property type="entry name" value="DNJA1/2-like"/>
</dbReference>
<keyword evidence="3 5" id="KW-0863">Zinc-finger</keyword>
<feature type="domain" description="CR-type" evidence="7">
    <location>
        <begin position="11"/>
        <end position="97"/>
    </location>
</feature>
<dbReference type="GO" id="GO:0008270">
    <property type="term" value="F:zinc ion binding"/>
    <property type="evidence" value="ECO:0007669"/>
    <property type="project" value="UniProtKB-KW"/>
</dbReference>
<evidence type="ECO:0000256" key="6">
    <source>
        <dbReference type="SAM" id="MobiDB-lite"/>
    </source>
</evidence>
<evidence type="ECO:0000259" key="7">
    <source>
        <dbReference type="PROSITE" id="PS51188"/>
    </source>
</evidence>
<dbReference type="PROSITE" id="PS51188">
    <property type="entry name" value="ZF_CR"/>
    <property type="match status" value="1"/>
</dbReference>
<dbReference type="Gene3D" id="2.10.230.10">
    <property type="entry name" value="Heat shock protein DnaJ, cysteine-rich domain"/>
    <property type="match status" value="1"/>
</dbReference>
<evidence type="ECO:0000256" key="2">
    <source>
        <dbReference type="ARBA" id="ARBA00022737"/>
    </source>
</evidence>
<dbReference type="AlphaFoldDB" id="A0A7R9PUG0"/>
<feature type="zinc finger region" description="CR-type" evidence="5">
    <location>
        <begin position="11"/>
        <end position="97"/>
    </location>
</feature>
<evidence type="ECO:0000256" key="3">
    <source>
        <dbReference type="ARBA" id="ARBA00022771"/>
    </source>
</evidence>
<dbReference type="Pfam" id="PF01556">
    <property type="entry name" value="DnaJ_C"/>
    <property type="match status" value="1"/>
</dbReference>
<gene>
    <name evidence="8" type="ORF">OSB1V03_LOCUS1217</name>
</gene>
<dbReference type="SUPFAM" id="SSF49493">
    <property type="entry name" value="HSP40/DnaJ peptide-binding domain"/>
    <property type="match status" value="2"/>
</dbReference>
<dbReference type="FunFam" id="2.60.260.20:FF:000003">
    <property type="entry name" value="DnaJ subfamily A member 2"/>
    <property type="match status" value="1"/>
</dbReference>
<dbReference type="Gene3D" id="2.60.260.20">
    <property type="entry name" value="Urease metallochaperone UreE, N-terminal domain"/>
    <property type="match status" value="2"/>
</dbReference>
<dbReference type="GO" id="GO:0051082">
    <property type="term" value="F:unfolded protein binding"/>
    <property type="evidence" value="ECO:0007669"/>
    <property type="project" value="InterPro"/>
</dbReference>
<keyword evidence="4 5" id="KW-0862">Zinc</keyword>
<keyword evidence="2" id="KW-0677">Repeat</keyword>
<dbReference type="InterPro" id="IPR008971">
    <property type="entry name" value="HSP40/DnaJ_pept-bd"/>
</dbReference>
<keyword evidence="1 5" id="KW-0479">Metal-binding</keyword>
<name>A0A7R9PUG0_9ACAR</name>
<evidence type="ECO:0000256" key="5">
    <source>
        <dbReference type="PROSITE-ProRule" id="PRU00546"/>
    </source>
</evidence>
<dbReference type="Pfam" id="PF00684">
    <property type="entry name" value="DnaJ_CXXCXGXG"/>
    <property type="match status" value="1"/>
</dbReference>
<evidence type="ECO:0000256" key="4">
    <source>
        <dbReference type="ARBA" id="ARBA00022833"/>
    </source>
</evidence>
<keyword evidence="9" id="KW-1185">Reference proteome</keyword>
<evidence type="ECO:0000256" key="1">
    <source>
        <dbReference type="ARBA" id="ARBA00022723"/>
    </source>
</evidence>
<organism evidence="8">
    <name type="scientific">Medioppia subpectinata</name>
    <dbReference type="NCBI Taxonomy" id="1979941"/>
    <lineage>
        <taxon>Eukaryota</taxon>
        <taxon>Metazoa</taxon>
        <taxon>Ecdysozoa</taxon>
        <taxon>Arthropoda</taxon>
        <taxon>Chelicerata</taxon>
        <taxon>Arachnida</taxon>
        <taxon>Acari</taxon>
        <taxon>Acariformes</taxon>
        <taxon>Sarcoptiformes</taxon>
        <taxon>Oribatida</taxon>
        <taxon>Brachypylina</taxon>
        <taxon>Oppioidea</taxon>
        <taxon>Oppiidae</taxon>
        <taxon>Medioppia</taxon>
    </lineage>
</organism>
<accession>A0A7R9PUG0</accession>
<dbReference type="CDD" id="cd10747">
    <property type="entry name" value="DnaJ_C"/>
    <property type="match status" value="1"/>
</dbReference>
<dbReference type="OrthoDB" id="550424at2759"/>
<evidence type="ECO:0000313" key="9">
    <source>
        <dbReference type="Proteomes" id="UP000759131"/>
    </source>
</evidence>